<gene>
    <name evidence="1" type="ORF">GCM10010411_36260</name>
</gene>
<dbReference type="Proteomes" id="UP001501509">
    <property type="component" value="Unassembled WGS sequence"/>
</dbReference>
<name>A0ABN3PTW3_9ACTN</name>
<accession>A0ABN3PTW3</accession>
<evidence type="ECO:0000313" key="2">
    <source>
        <dbReference type="Proteomes" id="UP001501509"/>
    </source>
</evidence>
<reference evidence="1 2" key="1">
    <citation type="journal article" date="2019" name="Int. J. Syst. Evol. Microbiol.">
        <title>The Global Catalogue of Microorganisms (GCM) 10K type strain sequencing project: providing services to taxonomists for standard genome sequencing and annotation.</title>
        <authorList>
            <consortium name="The Broad Institute Genomics Platform"/>
            <consortium name="The Broad Institute Genome Sequencing Center for Infectious Disease"/>
            <person name="Wu L."/>
            <person name="Ma J."/>
        </authorList>
    </citation>
    <scope>NUCLEOTIDE SEQUENCE [LARGE SCALE GENOMIC DNA]</scope>
    <source>
        <strain evidence="1 2">JCM 6833</strain>
    </source>
</reference>
<evidence type="ECO:0000313" key="1">
    <source>
        <dbReference type="EMBL" id="GAA2599429.1"/>
    </source>
</evidence>
<organism evidence="1 2">
    <name type="scientific">Actinomadura fulvescens</name>
    <dbReference type="NCBI Taxonomy" id="46160"/>
    <lineage>
        <taxon>Bacteria</taxon>
        <taxon>Bacillati</taxon>
        <taxon>Actinomycetota</taxon>
        <taxon>Actinomycetes</taxon>
        <taxon>Streptosporangiales</taxon>
        <taxon>Thermomonosporaceae</taxon>
        <taxon>Actinomadura</taxon>
    </lineage>
</organism>
<protein>
    <submittedName>
        <fullName evidence="1">Uncharacterized protein</fullName>
    </submittedName>
</protein>
<sequence>MNEVTFHHLSRPRLDGPAERTLVEPWLTQTTTSLTLNAYADAGFTGVAEPEITVAALAAVEPLPAQRPAAPRRVAMAA</sequence>
<dbReference type="EMBL" id="BAAATD010000004">
    <property type="protein sequence ID" value="GAA2599429.1"/>
    <property type="molecule type" value="Genomic_DNA"/>
</dbReference>
<comment type="caution">
    <text evidence="1">The sequence shown here is derived from an EMBL/GenBank/DDBJ whole genome shotgun (WGS) entry which is preliminary data.</text>
</comment>
<proteinExistence type="predicted"/>
<dbReference type="RefSeq" id="WP_344542285.1">
    <property type="nucleotide sequence ID" value="NZ_BAAATD010000004.1"/>
</dbReference>
<keyword evidence="2" id="KW-1185">Reference proteome</keyword>